<evidence type="ECO:0000259" key="5">
    <source>
        <dbReference type="Pfam" id="PF00149"/>
    </source>
</evidence>
<evidence type="ECO:0000256" key="3">
    <source>
        <dbReference type="ARBA" id="ARBA00023004"/>
    </source>
</evidence>
<keyword evidence="7" id="KW-1185">Reference proteome</keyword>
<dbReference type="InterPro" id="IPR050884">
    <property type="entry name" value="CNP_phosphodiesterase-III"/>
</dbReference>
<reference evidence="7" key="1">
    <citation type="journal article" date="2015" name="Chem. Biol.">
        <title>Structure, bioactivity, and resistance mechanism of streptomonomicin, an unusual lasso Peptide from an understudied halophilic actinomycete.</title>
        <authorList>
            <person name="Metelev M."/>
            <person name="Tietz J.I."/>
            <person name="Melby J.O."/>
            <person name="Blair P.M."/>
            <person name="Zhu L."/>
            <person name="Livnat I."/>
            <person name="Severinov K."/>
            <person name="Mitchell D.A."/>
        </authorList>
    </citation>
    <scope>NUCLEOTIDE SEQUENCE [LARGE SCALE GENOMIC DNA]</scope>
    <source>
        <strain evidence="7">YIM 90003</strain>
    </source>
</reference>
<gene>
    <name evidence="6" type="ORF">LP52_13340</name>
</gene>
<evidence type="ECO:0000256" key="2">
    <source>
        <dbReference type="ARBA" id="ARBA00022801"/>
    </source>
</evidence>
<evidence type="ECO:0000313" key="7">
    <source>
        <dbReference type="Proteomes" id="UP000031675"/>
    </source>
</evidence>
<feature type="domain" description="Calcineurin-like phosphoesterase" evidence="5">
    <location>
        <begin position="3"/>
        <end position="195"/>
    </location>
</feature>
<proteinExistence type="inferred from homology"/>
<keyword evidence="3" id="KW-0408">Iron</keyword>
<dbReference type="PANTHER" id="PTHR42988">
    <property type="entry name" value="PHOSPHOHYDROLASE"/>
    <property type="match status" value="1"/>
</dbReference>
<accession>A0A0C2JHQ0</accession>
<dbReference type="RefSeq" id="WP_040273748.1">
    <property type="nucleotide sequence ID" value="NZ_JROO01000026.1"/>
</dbReference>
<dbReference type="Gene3D" id="3.60.21.10">
    <property type="match status" value="1"/>
</dbReference>
<dbReference type="InterPro" id="IPR029052">
    <property type="entry name" value="Metallo-depent_PP-like"/>
</dbReference>
<protein>
    <recommendedName>
        <fullName evidence="5">Calcineurin-like phosphoesterase domain-containing protein</fullName>
    </recommendedName>
</protein>
<keyword evidence="2" id="KW-0378">Hydrolase</keyword>
<dbReference type="InterPro" id="IPR004843">
    <property type="entry name" value="Calcineurin-like_PHP"/>
</dbReference>
<dbReference type="PANTHER" id="PTHR42988:SF2">
    <property type="entry name" value="CYCLIC NUCLEOTIDE PHOSPHODIESTERASE CBUA0032-RELATED"/>
    <property type="match status" value="1"/>
</dbReference>
<evidence type="ECO:0000256" key="1">
    <source>
        <dbReference type="ARBA" id="ARBA00022723"/>
    </source>
</evidence>
<dbReference type="Pfam" id="PF00149">
    <property type="entry name" value="Metallophos"/>
    <property type="match status" value="1"/>
</dbReference>
<dbReference type="EMBL" id="JROO01000026">
    <property type="protein sequence ID" value="KIH98415.1"/>
    <property type="molecule type" value="Genomic_DNA"/>
</dbReference>
<comment type="similarity">
    <text evidence="4">Belongs to the cyclic nucleotide phosphodiesterase class-III family.</text>
</comment>
<comment type="caution">
    <text evidence="6">The sequence shown here is derived from an EMBL/GenBank/DDBJ whole genome shotgun (WGS) entry which is preliminary data.</text>
</comment>
<sequence length="256" mass="27205">MLTLAHISDLHIDGGARARERVERVAAYLDGIADALDALVVAGDLTEHGTVAQLEEVRALLAGRLPVMVCPGNHDVVDGRAPFRRVMLGETGPQERGEAPVNAVYRLDGGAVVVCDSTVPGEGGGLLSEETLAWLEDTLDGLGRTPVVLGLHHHPAPLHLPSVDPIALQEPDRLAALLSRHPQVAGLLCGHAHTPAATSFARRPLLVAPGTVSVLPLPWEDAHRVTEAQPPAMAFHILDDQGRMTTHYRTVPPQEG</sequence>
<dbReference type="SUPFAM" id="SSF56300">
    <property type="entry name" value="Metallo-dependent phosphatases"/>
    <property type="match status" value="1"/>
</dbReference>
<dbReference type="OrthoDB" id="5241795at2"/>
<keyword evidence="1" id="KW-0479">Metal-binding</keyword>
<organism evidence="6 7">
    <name type="scientific">Streptomonospora alba</name>
    <dbReference type="NCBI Taxonomy" id="183763"/>
    <lineage>
        <taxon>Bacteria</taxon>
        <taxon>Bacillati</taxon>
        <taxon>Actinomycetota</taxon>
        <taxon>Actinomycetes</taxon>
        <taxon>Streptosporangiales</taxon>
        <taxon>Nocardiopsidaceae</taxon>
        <taxon>Streptomonospora</taxon>
    </lineage>
</organism>
<evidence type="ECO:0000256" key="4">
    <source>
        <dbReference type="ARBA" id="ARBA00025742"/>
    </source>
</evidence>
<dbReference type="GO" id="GO:0016787">
    <property type="term" value="F:hydrolase activity"/>
    <property type="evidence" value="ECO:0007669"/>
    <property type="project" value="UniProtKB-KW"/>
</dbReference>
<evidence type="ECO:0000313" key="6">
    <source>
        <dbReference type="EMBL" id="KIH98415.1"/>
    </source>
</evidence>
<dbReference type="GO" id="GO:0046872">
    <property type="term" value="F:metal ion binding"/>
    <property type="evidence" value="ECO:0007669"/>
    <property type="project" value="UniProtKB-KW"/>
</dbReference>
<dbReference type="STRING" id="183763.LP52_13340"/>
<dbReference type="AlphaFoldDB" id="A0A0C2JHQ0"/>
<dbReference type="Proteomes" id="UP000031675">
    <property type="component" value="Unassembled WGS sequence"/>
</dbReference>
<name>A0A0C2JHQ0_9ACTN</name>